<feature type="compositionally biased region" description="Low complexity" evidence="2">
    <location>
        <begin position="102"/>
        <end position="119"/>
    </location>
</feature>
<dbReference type="OMA" id="WAVPVCR"/>
<proteinExistence type="predicted"/>
<dbReference type="AlphaFoldDB" id="A0A8C5LEG6"/>
<evidence type="ECO:0000313" key="3">
    <source>
        <dbReference type="Ensembl" id="ENSJJAP00000021038.1"/>
    </source>
</evidence>
<accession>A0A8C5LEG6</accession>
<sequence>MSGFHHFSPKSYRDHGEPPPGREQERSLSPWVQTPPGTDSEDEAPWLHPGRSPTLRHRRPGDSHSLTHVARRTPVHARKHRSGSRYLEDAWMDSRTRTKFVPAWQQQPPLRPQRQGVRPSQGESPPLYPGRAHSALSVGSLLLDEAHTGDRWAVPVCRHAGLGSPASVLTDKSSVRSQECRTQCVCSQKRDGGDVFESLAGRYSQPSAFRPEVQSQQAQVLRSKLEEAMMSSRDQKIVALVLTRLKKARRMRELQQQAAVAWEELKRSDQKVQLTLERERRRLLQQNREQWQPRPEPRKARPDREQPGRRRRRWRDGQAKSALQPDSGRRAEHPGLDNLELRARAQQADPLQQCQEQHLRERERVLQSLRELNRQQQQERMEKACPKKQVHATEDTKTVQEGNLSSLVNFQARKVLMDCQAKAEELLRKLSLEQRFQGCQESYQSPRKDPYHRELQEKARKEAEQIQQDELEKQRRVRKRIMLELAEQKVRQAKSHALEAAWDPAQHPRALRNLRDQSRHVLKLKAEREEKSHVEGIKEAIKKERATEQLSRGKEPTLHEFQKVPRASKRDSGAFANSCLDPVASESQLHHHQTRGVY</sequence>
<evidence type="ECO:0000256" key="2">
    <source>
        <dbReference type="SAM" id="MobiDB-lite"/>
    </source>
</evidence>
<dbReference type="PANTHER" id="PTHR33663:SF3">
    <property type="entry name" value="COILED-COIL DOMAIN-CONTAINING PROTEIN 185"/>
    <property type="match status" value="1"/>
</dbReference>
<feature type="coiled-coil region" evidence="1">
    <location>
        <begin position="355"/>
        <end position="382"/>
    </location>
</feature>
<dbReference type="GeneTree" id="ENSGT00740000115684"/>
<protein>
    <submittedName>
        <fullName evidence="3">Coiled-coil domain containing 185</fullName>
    </submittedName>
</protein>
<dbReference type="Pfam" id="PF15558">
    <property type="entry name" value="DUF4659"/>
    <property type="match status" value="1"/>
</dbReference>
<gene>
    <name evidence="3" type="primary">Ccdc185</name>
</gene>
<evidence type="ECO:0000256" key="1">
    <source>
        <dbReference type="SAM" id="Coils"/>
    </source>
</evidence>
<feature type="region of interest" description="Disordered" evidence="2">
    <location>
        <begin position="532"/>
        <end position="575"/>
    </location>
</feature>
<feature type="region of interest" description="Disordered" evidence="2">
    <location>
        <begin position="285"/>
        <end position="334"/>
    </location>
</feature>
<evidence type="ECO:0000313" key="4">
    <source>
        <dbReference type="Proteomes" id="UP000694385"/>
    </source>
</evidence>
<feature type="compositionally biased region" description="Basic and acidic residues" evidence="2">
    <location>
        <begin position="532"/>
        <end position="572"/>
    </location>
</feature>
<feature type="compositionally biased region" description="Basic residues" evidence="2">
    <location>
        <begin position="69"/>
        <end position="83"/>
    </location>
</feature>
<keyword evidence="4" id="KW-1185">Reference proteome</keyword>
<dbReference type="InterPro" id="IPR029090">
    <property type="entry name" value="DUF4659"/>
</dbReference>
<feature type="region of interest" description="Disordered" evidence="2">
    <location>
        <begin position="101"/>
        <end position="132"/>
    </location>
</feature>
<keyword evidence="1" id="KW-0175">Coiled coil</keyword>
<name>A0A8C5LEG6_JACJA</name>
<reference evidence="3" key="2">
    <citation type="submission" date="2025-09" db="UniProtKB">
        <authorList>
            <consortium name="Ensembl"/>
        </authorList>
    </citation>
    <scope>IDENTIFICATION</scope>
</reference>
<organism evidence="3 4">
    <name type="scientific">Jaculus jaculus</name>
    <name type="common">Lesser Egyptian jerboa</name>
    <dbReference type="NCBI Taxonomy" id="51337"/>
    <lineage>
        <taxon>Eukaryota</taxon>
        <taxon>Metazoa</taxon>
        <taxon>Chordata</taxon>
        <taxon>Craniata</taxon>
        <taxon>Vertebrata</taxon>
        <taxon>Euteleostomi</taxon>
        <taxon>Mammalia</taxon>
        <taxon>Eutheria</taxon>
        <taxon>Euarchontoglires</taxon>
        <taxon>Glires</taxon>
        <taxon>Rodentia</taxon>
        <taxon>Myomorpha</taxon>
        <taxon>Dipodoidea</taxon>
        <taxon>Dipodidae</taxon>
        <taxon>Dipodinae</taxon>
        <taxon>Jaculus</taxon>
    </lineage>
</organism>
<dbReference type="PANTHER" id="PTHR33663">
    <property type="entry name" value="COILED-COIL DOMAIN-CONTAINING PROTEIN 177"/>
    <property type="match status" value="1"/>
</dbReference>
<feature type="compositionally biased region" description="Basic and acidic residues" evidence="2">
    <location>
        <begin position="295"/>
        <end position="308"/>
    </location>
</feature>
<reference evidence="3" key="1">
    <citation type="submission" date="2025-08" db="UniProtKB">
        <authorList>
            <consortium name="Ensembl"/>
        </authorList>
    </citation>
    <scope>IDENTIFICATION</scope>
</reference>
<feature type="compositionally biased region" description="Basic and acidic residues" evidence="2">
    <location>
        <begin position="11"/>
        <end position="26"/>
    </location>
</feature>
<feature type="region of interest" description="Disordered" evidence="2">
    <location>
        <begin position="1"/>
        <end position="83"/>
    </location>
</feature>
<dbReference type="Ensembl" id="ENSJJAT00000027588.1">
    <property type="protein sequence ID" value="ENSJJAP00000021038.1"/>
    <property type="gene ID" value="ENSJJAG00000021530.1"/>
</dbReference>
<dbReference type="Proteomes" id="UP000694385">
    <property type="component" value="Unassembled WGS sequence"/>
</dbReference>